<dbReference type="Pfam" id="PF20434">
    <property type="entry name" value="BD-FAE"/>
    <property type="match status" value="1"/>
</dbReference>
<sequence length="328" mass="34914">MSWSFRYHAPAALALSLALLPIGYDVLGRIRDRMASAASLSRRPDKGGLRYGPHERNVLDLWLPAGPAVGPPRPAPVAIFFHGGGFLGGDKSSVPAWLIRRCRERGIAVASANYRLSGQAPYPAPMRDGARAVQYLREHAAELGIDGGRLAACGNSAGAGIALWLGFHADLADPSDPDPIARRSSRPACLAVIGAQTSYDPRFIRERIGGRAHEHVAIRPFFGLKPGASLDDPSSAALFADASPLTHVAPGAPPAFLAYSEPKGPLPADGEPGRGIHHPNFGVALKERLDPLGVECVLVHDDDYRDRPDPEDGMPGDLVAFLARHLGR</sequence>
<proteinExistence type="predicted"/>
<dbReference type="GO" id="GO:0016787">
    <property type="term" value="F:hydrolase activity"/>
    <property type="evidence" value="ECO:0007669"/>
    <property type="project" value="UniProtKB-KW"/>
</dbReference>
<comment type="caution">
    <text evidence="3">The sequence shown here is derived from an EMBL/GenBank/DDBJ whole genome shotgun (WGS) entry which is preliminary data.</text>
</comment>
<gene>
    <name evidence="3" type="ORF">PZE19_23530</name>
</gene>
<keyword evidence="4" id="KW-1185">Reference proteome</keyword>
<feature type="domain" description="BD-FAE-like" evidence="2">
    <location>
        <begin position="73"/>
        <end position="259"/>
    </location>
</feature>
<dbReference type="Proteomes" id="UP001216907">
    <property type="component" value="Unassembled WGS sequence"/>
</dbReference>
<evidence type="ECO:0000256" key="1">
    <source>
        <dbReference type="ARBA" id="ARBA00022801"/>
    </source>
</evidence>
<keyword evidence="1 3" id="KW-0378">Hydrolase</keyword>
<dbReference type="InterPro" id="IPR049492">
    <property type="entry name" value="BD-FAE-like_dom"/>
</dbReference>
<dbReference type="Gene3D" id="3.40.50.1820">
    <property type="entry name" value="alpha/beta hydrolase"/>
    <property type="match status" value="1"/>
</dbReference>
<dbReference type="InterPro" id="IPR050300">
    <property type="entry name" value="GDXG_lipolytic_enzyme"/>
</dbReference>
<evidence type="ECO:0000313" key="4">
    <source>
        <dbReference type="Proteomes" id="UP001216907"/>
    </source>
</evidence>
<dbReference type="InterPro" id="IPR029058">
    <property type="entry name" value="AB_hydrolase_fold"/>
</dbReference>
<name>A0ABT6FGT2_9BACT</name>
<reference evidence="3 4" key="1">
    <citation type="submission" date="2023-03" db="EMBL/GenBank/DDBJ databases">
        <title>Paludisphaera mucosa sp. nov. a novel planctomycete from northern fen.</title>
        <authorList>
            <person name="Ivanova A."/>
        </authorList>
    </citation>
    <scope>NUCLEOTIDE SEQUENCE [LARGE SCALE GENOMIC DNA]</scope>
    <source>
        <strain evidence="3 4">Pla2</strain>
    </source>
</reference>
<dbReference type="SUPFAM" id="SSF53474">
    <property type="entry name" value="alpha/beta-Hydrolases"/>
    <property type="match status" value="1"/>
</dbReference>
<accession>A0ABT6FGT2</accession>
<evidence type="ECO:0000259" key="2">
    <source>
        <dbReference type="Pfam" id="PF20434"/>
    </source>
</evidence>
<organism evidence="3 4">
    <name type="scientific">Paludisphaera mucosa</name>
    <dbReference type="NCBI Taxonomy" id="3030827"/>
    <lineage>
        <taxon>Bacteria</taxon>
        <taxon>Pseudomonadati</taxon>
        <taxon>Planctomycetota</taxon>
        <taxon>Planctomycetia</taxon>
        <taxon>Isosphaerales</taxon>
        <taxon>Isosphaeraceae</taxon>
        <taxon>Paludisphaera</taxon>
    </lineage>
</organism>
<protein>
    <submittedName>
        <fullName evidence="3">Alpha/beta hydrolase</fullName>
    </submittedName>
</protein>
<evidence type="ECO:0000313" key="3">
    <source>
        <dbReference type="EMBL" id="MDG3006752.1"/>
    </source>
</evidence>
<dbReference type="EMBL" id="JARRAG010000002">
    <property type="protein sequence ID" value="MDG3006752.1"/>
    <property type="molecule type" value="Genomic_DNA"/>
</dbReference>
<dbReference type="PANTHER" id="PTHR48081">
    <property type="entry name" value="AB HYDROLASE SUPERFAMILY PROTEIN C4A8.06C"/>
    <property type="match status" value="1"/>
</dbReference>
<dbReference type="RefSeq" id="WP_277863045.1">
    <property type="nucleotide sequence ID" value="NZ_JARRAG010000002.1"/>
</dbReference>